<evidence type="ECO:0000256" key="2">
    <source>
        <dbReference type="SAM" id="Phobius"/>
    </source>
</evidence>
<feature type="transmembrane region" description="Helical" evidence="2">
    <location>
        <begin position="78"/>
        <end position="102"/>
    </location>
</feature>
<feature type="transmembrane region" description="Helical" evidence="2">
    <location>
        <begin position="163"/>
        <end position="192"/>
    </location>
</feature>
<feature type="compositionally biased region" description="Basic and acidic residues" evidence="1">
    <location>
        <begin position="1"/>
        <end position="20"/>
    </location>
</feature>
<name>A0AAU7DNV8_9BACT</name>
<dbReference type="PANTHER" id="PTHR35519:SF2">
    <property type="entry name" value="PH DOMAIN PROTEIN"/>
    <property type="match status" value="1"/>
</dbReference>
<proteinExistence type="predicted"/>
<sequence length="194" mass="21801">MNMPNGDRKASRTPDSEAKSTRFSQRKGPSVDGILVPSGRWDRGAWLFRDATLRQLEILLDEAFRIPFTKFRFGIDGIIGLVPGLGDVMAGLLSLIIPIAAWTRGVPYITLFRMTANIGIGVLVGSIPILGDVFDIAFKPNRRNYQLLQRHLGEPRRHTWKDWAFLATVLCALGVVFAIPIIIVIWLFAWLIHH</sequence>
<reference evidence="3" key="1">
    <citation type="submission" date="2023-03" db="EMBL/GenBank/DDBJ databases">
        <title>Edaphobacter sp.</title>
        <authorList>
            <person name="Huber K.J."/>
            <person name="Papendorf J."/>
            <person name="Pilke C."/>
            <person name="Bunk B."/>
            <person name="Sproeer C."/>
            <person name="Pester M."/>
        </authorList>
    </citation>
    <scope>NUCLEOTIDE SEQUENCE</scope>
    <source>
        <strain evidence="3">DSM 110680</strain>
    </source>
</reference>
<evidence type="ECO:0000256" key="1">
    <source>
        <dbReference type="SAM" id="MobiDB-lite"/>
    </source>
</evidence>
<keyword evidence="2" id="KW-1133">Transmembrane helix</keyword>
<keyword evidence="2" id="KW-0812">Transmembrane</keyword>
<dbReference type="EMBL" id="CP121196">
    <property type="protein sequence ID" value="XBH19579.1"/>
    <property type="molecule type" value="Genomic_DNA"/>
</dbReference>
<keyword evidence="2" id="KW-0472">Membrane</keyword>
<dbReference type="Pfam" id="PF13430">
    <property type="entry name" value="DUF4112"/>
    <property type="match status" value="1"/>
</dbReference>
<feature type="transmembrane region" description="Helical" evidence="2">
    <location>
        <begin position="114"/>
        <end position="138"/>
    </location>
</feature>
<dbReference type="InterPro" id="IPR025187">
    <property type="entry name" value="DUF4112"/>
</dbReference>
<dbReference type="RefSeq" id="WP_348264798.1">
    <property type="nucleotide sequence ID" value="NZ_CP121196.1"/>
</dbReference>
<dbReference type="PANTHER" id="PTHR35519">
    <property type="entry name" value="MEMBRANE PROTEINS"/>
    <property type="match status" value="1"/>
</dbReference>
<gene>
    <name evidence="3" type="ORF">P8935_09720</name>
</gene>
<accession>A0AAU7DNV8</accession>
<dbReference type="AlphaFoldDB" id="A0AAU7DNV8"/>
<evidence type="ECO:0000313" key="3">
    <source>
        <dbReference type="EMBL" id="XBH19579.1"/>
    </source>
</evidence>
<organism evidence="3">
    <name type="scientific">Telmatobacter sp. DSM 110680</name>
    <dbReference type="NCBI Taxonomy" id="3036704"/>
    <lineage>
        <taxon>Bacteria</taxon>
        <taxon>Pseudomonadati</taxon>
        <taxon>Acidobacteriota</taxon>
        <taxon>Terriglobia</taxon>
        <taxon>Terriglobales</taxon>
        <taxon>Acidobacteriaceae</taxon>
        <taxon>Telmatobacter</taxon>
    </lineage>
</organism>
<protein>
    <submittedName>
        <fullName evidence="3">DUF4112 domain-containing protein</fullName>
    </submittedName>
</protein>
<feature type="region of interest" description="Disordered" evidence="1">
    <location>
        <begin position="1"/>
        <end position="31"/>
    </location>
</feature>